<comment type="caution">
    <text evidence="1">The sequence shown here is derived from an EMBL/GenBank/DDBJ whole genome shotgun (WGS) entry which is preliminary data.</text>
</comment>
<dbReference type="EMBL" id="LHUR01000021">
    <property type="protein sequence ID" value="KOA20033.1"/>
    <property type="molecule type" value="Genomic_DNA"/>
</dbReference>
<proteinExistence type="predicted"/>
<reference evidence="2" key="1">
    <citation type="submission" date="2015-08" db="EMBL/GenBank/DDBJ databases">
        <title>Genome sequence of the strict anaerobe Clostridium homopropionicum LuHBu1 (DSM 5847T).</title>
        <authorList>
            <person name="Poehlein A."/>
            <person name="Beck M."/>
            <person name="Schiel-Bengelsdorf B."/>
            <person name="Bengelsdorf F.R."/>
            <person name="Daniel R."/>
            <person name="Duerre P."/>
        </authorList>
    </citation>
    <scope>NUCLEOTIDE SEQUENCE [LARGE SCALE GENOMIC DNA]</scope>
    <source>
        <strain evidence="2">DSM 5847</strain>
    </source>
</reference>
<dbReference type="PATRIC" id="fig|1121318.3.peg.1609"/>
<dbReference type="AlphaFoldDB" id="A0A0L6ZB42"/>
<organism evidence="1 2">
    <name type="scientific">Clostridium homopropionicum DSM 5847</name>
    <dbReference type="NCBI Taxonomy" id="1121318"/>
    <lineage>
        <taxon>Bacteria</taxon>
        <taxon>Bacillati</taxon>
        <taxon>Bacillota</taxon>
        <taxon>Clostridia</taxon>
        <taxon>Eubacteriales</taxon>
        <taxon>Clostridiaceae</taxon>
        <taxon>Clostridium</taxon>
    </lineage>
</organism>
<accession>A0A0L6ZB42</accession>
<dbReference type="RefSeq" id="WP_052221160.1">
    <property type="nucleotide sequence ID" value="NZ_LHUR01000021.1"/>
</dbReference>
<protein>
    <submittedName>
        <fullName evidence="1">Uncharacterized protein</fullName>
    </submittedName>
</protein>
<keyword evidence="2" id="KW-1185">Reference proteome</keyword>
<evidence type="ECO:0000313" key="1">
    <source>
        <dbReference type="EMBL" id="KOA20033.1"/>
    </source>
</evidence>
<gene>
    <name evidence="1" type="ORF">CLHOM_15980</name>
</gene>
<evidence type="ECO:0000313" key="2">
    <source>
        <dbReference type="Proteomes" id="UP000037043"/>
    </source>
</evidence>
<name>A0A0L6ZB42_9CLOT</name>
<sequence>MGCTIFYKGKLKSEYTFNDIVSIVQKHAETFECLLNIKENIVEIKFCNDKSEPLVLGLEDTKIDGFCKWNGDIEEEYYKILDMFIELKPLFKPFRIEDDFGIWENYLVQNKPCKIIKRSICTEQEQKLLQRIINNTEKGYSDIEMEVLDIMYRHTEVAPFSKNICRLIVQDFIELFDIKSLSSEKHSQIIKAAN</sequence>
<dbReference type="Proteomes" id="UP000037043">
    <property type="component" value="Unassembled WGS sequence"/>
</dbReference>